<protein>
    <submittedName>
        <fullName evidence="1">Uncharacterized protein</fullName>
    </submittedName>
</protein>
<evidence type="ECO:0000313" key="1">
    <source>
        <dbReference type="EMBL" id="MDX8044995.1"/>
    </source>
</evidence>
<name>A0ACC6M221_9BACI</name>
<sequence length="67" mass="7668">MKTRMKIILSVVGVVLLMMLFIHASESYFRYKEISLASEKCIEDGGYPKVETYSSNDYSFSCETPTE</sequence>
<proteinExistence type="predicted"/>
<accession>A0ACC6M221</accession>
<keyword evidence="2" id="KW-1185">Reference proteome</keyword>
<dbReference type="Proteomes" id="UP001277972">
    <property type="component" value="Unassembled WGS sequence"/>
</dbReference>
<comment type="caution">
    <text evidence="1">The sequence shown here is derived from an EMBL/GenBank/DDBJ whole genome shotgun (WGS) entry which is preliminary data.</text>
</comment>
<gene>
    <name evidence="1" type="ORF">SH601_03265</name>
</gene>
<dbReference type="EMBL" id="JAWZSR010000001">
    <property type="protein sequence ID" value="MDX8044995.1"/>
    <property type="molecule type" value="Genomic_DNA"/>
</dbReference>
<reference evidence="1" key="1">
    <citation type="submission" date="2023-11" db="EMBL/GenBank/DDBJ databases">
        <title>Gracilibacillus pellucida a moderately halophilic bacterium isolated from saline soil in Xinjiang province.</title>
        <authorList>
            <person name="Zhang Z."/>
            <person name="Tan F."/>
            <person name="Wang Y."/>
            <person name="Xia M."/>
        </authorList>
    </citation>
    <scope>NUCLEOTIDE SEQUENCE</scope>
    <source>
        <strain evidence="1">S3-1-1</strain>
    </source>
</reference>
<evidence type="ECO:0000313" key="2">
    <source>
        <dbReference type="Proteomes" id="UP001277972"/>
    </source>
</evidence>
<organism evidence="1 2">
    <name type="scientific">Gracilibacillus pellucidus</name>
    <dbReference type="NCBI Taxonomy" id="3095368"/>
    <lineage>
        <taxon>Bacteria</taxon>
        <taxon>Bacillati</taxon>
        <taxon>Bacillota</taxon>
        <taxon>Bacilli</taxon>
        <taxon>Bacillales</taxon>
        <taxon>Bacillaceae</taxon>
        <taxon>Gracilibacillus</taxon>
    </lineage>
</organism>